<dbReference type="Proteomes" id="UP001168528">
    <property type="component" value="Unassembled WGS sequence"/>
</dbReference>
<keyword evidence="3" id="KW-1185">Reference proteome</keyword>
<feature type="domain" description="Thioredoxin" evidence="1">
    <location>
        <begin position="30"/>
        <end position="181"/>
    </location>
</feature>
<dbReference type="InterPro" id="IPR050553">
    <property type="entry name" value="Thioredoxin_ResA/DsbE_sf"/>
</dbReference>
<dbReference type="InterPro" id="IPR036249">
    <property type="entry name" value="Thioredoxin-like_sf"/>
</dbReference>
<evidence type="ECO:0000313" key="3">
    <source>
        <dbReference type="Proteomes" id="UP001168528"/>
    </source>
</evidence>
<sequence length="208" mass="23383">MKGKIFLVSFLLVLSFGGLLAIFWYQESQYLLPTPVPNDYHAVNTGQAVELISLPGMIPGKPILLHFFNPDCPCSRFNMEHVRRLISQYQDQLQVYAVIHTEDEDITTAASSFQDHYDLPVPVIVDRDHTLANACGVYSTPQAALIDTKGKLYYRGNYNRSRYCTAANSNFAQMAIDSLLARKPSPVFMELATRSYGCELPAKLVLQK</sequence>
<proteinExistence type="predicted"/>
<dbReference type="EMBL" id="JAUKPO010000029">
    <property type="protein sequence ID" value="MDO1450365.1"/>
    <property type="molecule type" value="Genomic_DNA"/>
</dbReference>
<dbReference type="Gene3D" id="3.40.30.10">
    <property type="entry name" value="Glutaredoxin"/>
    <property type="match status" value="1"/>
</dbReference>
<dbReference type="Pfam" id="PF20029">
    <property type="entry name" value="DUF6436"/>
    <property type="match status" value="1"/>
</dbReference>
<evidence type="ECO:0000313" key="2">
    <source>
        <dbReference type="EMBL" id="MDO1450365.1"/>
    </source>
</evidence>
<dbReference type="InterPro" id="IPR013766">
    <property type="entry name" value="Thioredoxin_domain"/>
</dbReference>
<organism evidence="2 3">
    <name type="scientific">Rhodocytophaga aerolata</name>
    <dbReference type="NCBI Taxonomy" id="455078"/>
    <lineage>
        <taxon>Bacteria</taxon>
        <taxon>Pseudomonadati</taxon>
        <taxon>Bacteroidota</taxon>
        <taxon>Cytophagia</taxon>
        <taxon>Cytophagales</taxon>
        <taxon>Rhodocytophagaceae</taxon>
        <taxon>Rhodocytophaga</taxon>
    </lineage>
</organism>
<dbReference type="SUPFAM" id="SSF52833">
    <property type="entry name" value="Thioredoxin-like"/>
    <property type="match status" value="1"/>
</dbReference>
<gene>
    <name evidence="2" type="ORF">Q0590_29085</name>
</gene>
<name>A0ABT8RE28_9BACT</name>
<dbReference type="PANTHER" id="PTHR42852:SF13">
    <property type="entry name" value="PROTEIN DIPZ"/>
    <property type="match status" value="1"/>
</dbReference>
<comment type="caution">
    <text evidence="2">The sequence shown here is derived from an EMBL/GenBank/DDBJ whole genome shotgun (WGS) entry which is preliminary data.</text>
</comment>
<evidence type="ECO:0000259" key="1">
    <source>
        <dbReference type="PROSITE" id="PS51352"/>
    </source>
</evidence>
<reference evidence="2" key="1">
    <citation type="submission" date="2023-07" db="EMBL/GenBank/DDBJ databases">
        <title>The genome sequence of Rhodocytophaga aerolata KACC 12507.</title>
        <authorList>
            <person name="Zhang X."/>
        </authorList>
    </citation>
    <scope>NUCLEOTIDE SEQUENCE</scope>
    <source>
        <strain evidence="2">KACC 12507</strain>
    </source>
</reference>
<dbReference type="PANTHER" id="PTHR42852">
    <property type="entry name" value="THIOL:DISULFIDE INTERCHANGE PROTEIN DSBE"/>
    <property type="match status" value="1"/>
</dbReference>
<dbReference type="RefSeq" id="WP_302041167.1">
    <property type="nucleotide sequence ID" value="NZ_JAUKPO010000029.1"/>
</dbReference>
<protein>
    <submittedName>
        <fullName evidence="2">Redoxin domain-containing protein</fullName>
    </submittedName>
</protein>
<accession>A0ABT8RE28</accession>
<dbReference type="InterPro" id="IPR045494">
    <property type="entry name" value="DUF6436"/>
</dbReference>
<dbReference type="PROSITE" id="PS51352">
    <property type="entry name" value="THIOREDOXIN_2"/>
    <property type="match status" value="1"/>
</dbReference>